<evidence type="ECO:0000313" key="2">
    <source>
        <dbReference type="Proteomes" id="UP000276776"/>
    </source>
</evidence>
<name>A0A0N5CPA2_THECL</name>
<protein>
    <submittedName>
        <fullName evidence="3">Ovule protein</fullName>
    </submittedName>
</protein>
<evidence type="ECO:0000313" key="3">
    <source>
        <dbReference type="WBParaSite" id="TCLT_0000203901-mRNA-1"/>
    </source>
</evidence>
<reference evidence="3" key="1">
    <citation type="submission" date="2017-02" db="UniProtKB">
        <authorList>
            <consortium name="WormBaseParasite"/>
        </authorList>
    </citation>
    <scope>IDENTIFICATION</scope>
</reference>
<reference evidence="1 2" key="2">
    <citation type="submission" date="2018-11" db="EMBL/GenBank/DDBJ databases">
        <authorList>
            <consortium name="Pathogen Informatics"/>
        </authorList>
    </citation>
    <scope>NUCLEOTIDE SEQUENCE [LARGE SCALE GENOMIC DNA]</scope>
</reference>
<evidence type="ECO:0000313" key="1">
    <source>
        <dbReference type="EMBL" id="VDM97782.1"/>
    </source>
</evidence>
<keyword evidence="2" id="KW-1185">Reference proteome</keyword>
<dbReference type="EMBL" id="UYYF01000343">
    <property type="protein sequence ID" value="VDM97782.1"/>
    <property type="molecule type" value="Genomic_DNA"/>
</dbReference>
<organism evidence="3">
    <name type="scientific">Thelazia callipaeda</name>
    <name type="common">Oriental eyeworm</name>
    <name type="synonym">Parasitic nematode</name>
    <dbReference type="NCBI Taxonomy" id="103827"/>
    <lineage>
        <taxon>Eukaryota</taxon>
        <taxon>Metazoa</taxon>
        <taxon>Ecdysozoa</taxon>
        <taxon>Nematoda</taxon>
        <taxon>Chromadorea</taxon>
        <taxon>Rhabditida</taxon>
        <taxon>Spirurina</taxon>
        <taxon>Spiruromorpha</taxon>
        <taxon>Thelazioidea</taxon>
        <taxon>Thelaziidae</taxon>
        <taxon>Thelazia</taxon>
    </lineage>
</organism>
<dbReference type="WBParaSite" id="TCLT_0000203901-mRNA-1">
    <property type="protein sequence ID" value="TCLT_0000203901-mRNA-1"/>
    <property type="gene ID" value="TCLT_0000203901"/>
</dbReference>
<sequence length="93" mass="10757">MLFLTKRKNDAVFGMFVEQEQKESHTVCFLDCFFCEHLQNEGTKRSSRVLADFRLPAPPLSSYDEFGPPLCDFKVDEEEQRLRGLKVEIGTIP</sequence>
<dbReference type="Proteomes" id="UP000276776">
    <property type="component" value="Unassembled WGS sequence"/>
</dbReference>
<proteinExistence type="predicted"/>
<dbReference type="AlphaFoldDB" id="A0A0N5CPA2"/>
<accession>A0A0N5CPA2</accession>
<gene>
    <name evidence="1" type="ORF">TCLT_LOCUS2040</name>
</gene>